<dbReference type="GO" id="GO:0051301">
    <property type="term" value="P:cell division"/>
    <property type="evidence" value="ECO:0007669"/>
    <property type="project" value="UniProtKB-KW"/>
</dbReference>
<dbReference type="RefSeq" id="WP_240311227.1">
    <property type="nucleotide sequence ID" value="NZ_CP022415.1"/>
</dbReference>
<keyword evidence="4" id="KW-1185">Reference proteome</keyword>
<dbReference type="PROSITE" id="PS51724">
    <property type="entry name" value="SPOR"/>
    <property type="match status" value="1"/>
</dbReference>
<evidence type="ECO:0000313" key="4">
    <source>
        <dbReference type="Proteomes" id="UP000199754"/>
    </source>
</evidence>
<dbReference type="KEGG" id="spse:SULPSESMR1_01274"/>
<feature type="domain" description="SPOR" evidence="2">
    <location>
        <begin position="246"/>
        <end position="331"/>
    </location>
</feature>
<keyword evidence="3" id="KW-0132">Cell division</keyword>
<dbReference type="Pfam" id="PF05036">
    <property type="entry name" value="SPOR"/>
    <property type="match status" value="1"/>
</dbReference>
<evidence type="ECO:0000259" key="2">
    <source>
        <dbReference type="PROSITE" id="PS51724"/>
    </source>
</evidence>
<dbReference type="SUPFAM" id="SSF110997">
    <property type="entry name" value="Sporulation related repeat"/>
    <property type="match status" value="1"/>
</dbReference>
<dbReference type="EMBL" id="CP022415">
    <property type="protein sequence ID" value="ASM72095.1"/>
    <property type="molecule type" value="Genomic_DNA"/>
</dbReference>
<reference evidence="3 4" key="1">
    <citation type="submission" date="2017-07" db="EMBL/GenBank/DDBJ databases">
        <title>Genome Sequence of Sulfitobacter pseudonitzschiae Strain SMR1 Isolated from a culture of the Diatom Skeletonema marinoi.</title>
        <authorList>
            <person name="Topel M."/>
            <person name="Pinder M.I.M."/>
            <person name="Johansson O.N."/>
            <person name="Kourtchenko O."/>
            <person name="Godhe A."/>
            <person name="Clarke A.K."/>
        </authorList>
    </citation>
    <scope>NUCLEOTIDE SEQUENCE [LARGE SCALE GENOMIC DNA]</scope>
    <source>
        <strain evidence="3 4">SMR1</strain>
    </source>
</reference>
<evidence type="ECO:0000256" key="1">
    <source>
        <dbReference type="SAM" id="Phobius"/>
    </source>
</evidence>
<dbReference type="InterPro" id="IPR007730">
    <property type="entry name" value="SPOR-like_dom"/>
</dbReference>
<evidence type="ECO:0000313" key="3">
    <source>
        <dbReference type="EMBL" id="ASM72095.1"/>
    </source>
</evidence>
<dbReference type="GO" id="GO:0042834">
    <property type="term" value="F:peptidoglycan binding"/>
    <property type="evidence" value="ECO:0007669"/>
    <property type="project" value="InterPro"/>
</dbReference>
<proteinExistence type="predicted"/>
<protein>
    <submittedName>
        <fullName evidence="3">Cell division protein FtsN</fullName>
    </submittedName>
</protein>
<dbReference type="Proteomes" id="UP000199754">
    <property type="component" value="Chromosome"/>
</dbReference>
<keyword evidence="3" id="KW-0131">Cell cycle</keyword>
<feature type="transmembrane region" description="Helical" evidence="1">
    <location>
        <begin position="36"/>
        <end position="54"/>
    </location>
</feature>
<dbReference type="STRING" id="1402135.SAMN05444149_101561"/>
<gene>
    <name evidence="3" type="primary">ftsN</name>
    <name evidence="3" type="ORF">SULPSESMR1_01274</name>
</gene>
<organism evidence="3 4">
    <name type="scientific">Pseudosulfitobacter pseudonitzschiae</name>
    <dbReference type="NCBI Taxonomy" id="1402135"/>
    <lineage>
        <taxon>Bacteria</taxon>
        <taxon>Pseudomonadati</taxon>
        <taxon>Pseudomonadota</taxon>
        <taxon>Alphaproteobacteria</taxon>
        <taxon>Rhodobacterales</taxon>
        <taxon>Roseobacteraceae</taxon>
        <taxon>Pseudosulfitobacter</taxon>
    </lineage>
</organism>
<sequence length="331" mass="34643">MADVYDTQDLGEESYVAQFGATGHATAKSLTNITNIAGAVMSLALIAGVGVWGYKLMVRDVSGIPVVRAVNGDMRVRPEEPGGQLALNQGLSVNAVAAEGVAQAPADRFVLAPRPMKLAAEDTPVLASMVVPGVASAPQSQLSEEANGIAQVPDVAAALQSGSVDDLVNRLTDGVERIDEDGEAANIVVNAEEIVQPEPVQAVFSGPGPQLSLRPKVRPANAPAMVIPARADVVVDTPIAEIDATSLAAGTRLVQLGAFDSPEVAREQWTRIEGRFGDYLNGKARIVQKAQSGGRTFYRLRAHGFADLSEARRFCSALVAEGADCIPVVTR</sequence>
<keyword evidence="1" id="KW-0812">Transmembrane</keyword>
<dbReference type="Gene3D" id="3.30.70.1070">
    <property type="entry name" value="Sporulation related repeat"/>
    <property type="match status" value="1"/>
</dbReference>
<dbReference type="InterPro" id="IPR036680">
    <property type="entry name" value="SPOR-like_sf"/>
</dbReference>
<name>A0A221JZC7_9RHOB</name>
<keyword evidence="1" id="KW-0472">Membrane</keyword>
<accession>A0A221JZC7</accession>
<keyword evidence="1" id="KW-1133">Transmembrane helix</keyword>
<dbReference type="AlphaFoldDB" id="A0A221JZC7"/>